<name>A0ACC3SJM3_9PEZI</name>
<comment type="caution">
    <text evidence="1">The sequence shown here is derived from an EMBL/GenBank/DDBJ whole genome shotgun (WGS) entry which is preliminary data.</text>
</comment>
<evidence type="ECO:0000313" key="1">
    <source>
        <dbReference type="EMBL" id="KAK8215329.1"/>
    </source>
</evidence>
<keyword evidence="2" id="KW-1185">Reference proteome</keyword>
<proteinExistence type="predicted"/>
<dbReference type="EMBL" id="JAMKPW020000008">
    <property type="protein sequence ID" value="KAK8215329.1"/>
    <property type="molecule type" value="Genomic_DNA"/>
</dbReference>
<sequence length="464" mass="50229">MSADTAAPPTTRRQPSTSTTTSRTPAPSAPRPPCTIHPSAIISDKVTITGTHPVTIGENTVLHPFAKITSSHAPVRIGRNCIISERTVIGLAERQHDLGVDAVVAIGDNVTIETGATVEGMLVGDGSTIDVNATIRPGAQVGKFCKVACFCTVASGQVLPDYTVIYGENRRRVNTTAKTRPDVRELNIKGQAMHIDTLKRLIPSNTAKAIKTMSAPPRQSYSAAASSSLPPRPPQTAAQRSNPSRPHPAPGTGDQANDHGGQPVGGRRRQAPKRAPSPHYTPRTTRPESAVYVLTLLTSAAHHRTLTNLRKRYFPAHLNKLDAHITLFHALPGSKLSSSIIPTLEGLAHSTSPFRLNPTTPFRLRKGVGVSIPNDQGGQEARDVHAKLQEAWKGFLSEQDAGGFRAHYTVMNKEDDESKVADAMREVESTWRGCEGVVEGLSLFLYDRGRWVWERDFEFAAEDV</sequence>
<accession>A0ACC3SJM3</accession>
<organism evidence="1 2">
    <name type="scientific">Zalaria obscura</name>
    <dbReference type="NCBI Taxonomy" id="2024903"/>
    <lineage>
        <taxon>Eukaryota</taxon>
        <taxon>Fungi</taxon>
        <taxon>Dikarya</taxon>
        <taxon>Ascomycota</taxon>
        <taxon>Pezizomycotina</taxon>
        <taxon>Dothideomycetes</taxon>
        <taxon>Dothideomycetidae</taxon>
        <taxon>Dothideales</taxon>
        <taxon>Zalariaceae</taxon>
        <taxon>Zalaria</taxon>
    </lineage>
</organism>
<evidence type="ECO:0000313" key="2">
    <source>
        <dbReference type="Proteomes" id="UP001320706"/>
    </source>
</evidence>
<dbReference type="Proteomes" id="UP001320706">
    <property type="component" value="Unassembled WGS sequence"/>
</dbReference>
<gene>
    <name evidence="1" type="ORF">M8818_001950</name>
</gene>
<protein>
    <submittedName>
        <fullName evidence="1">Uncharacterized protein</fullName>
    </submittedName>
</protein>
<reference evidence="1" key="1">
    <citation type="submission" date="2024-02" db="EMBL/GenBank/DDBJ databases">
        <title>Metagenome Assembled Genome of Zalaria obscura JY119.</title>
        <authorList>
            <person name="Vighnesh L."/>
            <person name="Jagadeeshwari U."/>
            <person name="Venkata Ramana C."/>
            <person name="Sasikala C."/>
        </authorList>
    </citation>
    <scope>NUCLEOTIDE SEQUENCE</scope>
    <source>
        <strain evidence="1">JY119</strain>
    </source>
</reference>